<dbReference type="Proteomes" id="UP000259221">
    <property type="component" value="Unassembled WGS sequence"/>
</dbReference>
<gene>
    <name evidence="2" type="ORF">AXE77_00615</name>
</gene>
<dbReference type="RefSeq" id="WP_116712031.1">
    <property type="nucleotide sequence ID" value="NZ_LRTV01000001.1"/>
</dbReference>
<dbReference type="EMBL" id="LRTV01000001">
    <property type="protein sequence ID" value="RFD80438.1"/>
    <property type="molecule type" value="Genomic_DNA"/>
</dbReference>
<dbReference type="GO" id="GO:0016462">
    <property type="term" value="F:pyrophosphatase activity"/>
    <property type="evidence" value="ECO:0007669"/>
    <property type="project" value="TreeGrafter"/>
</dbReference>
<dbReference type="Gene3D" id="3.30.420.40">
    <property type="match status" value="1"/>
</dbReference>
<organism evidence="2 3">
    <name type="scientific">Gardnerella vaginalis</name>
    <dbReference type="NCBI Taxonomy" id="2702"/>
    <lineage>
        <taxon>Bacteria</taxon>
        <taxon>Bacillati</taxon>
        <taxon>Actinomycetota</taxon>
        <taxon>Actinomycetes</taxon>
        <taxon>Bifidobacteriales</taxon>
        <taxon>Bifidobacteriaceae</taxon>
        <taxon>Gardnerella</taxon>
    </lineage>
</organism>
<accession>A0A3E1J2D4</accession>
<dbReference type="InterPro" id="IPR003695">
    <property type="entry name" value="Ppx_GppA_N"/>
</dbReference>
<dbReference type="SUPFAM" id="SSF53067">
    <property type="entry name" value="Actin-like ATPase domain"/>
    <property type="match status" value="2"/>
</dbReference>
<sequence>MQQNIDNTYSPEEAVRNILNTPANDAERAIVEMQLGRFPRGMVAVGARCVCGRPLAVITRPCLEDGTPFPTTCYLTSPEAVKAVSHVEANGLMREFNELLQTDESVKKQYEQAHKYYLQFRHALAVTLGDSEEHISEMSAGGMPVRVKCLHALLAQTLVMGKGVNPIGDMVLERIRDEFDPCVCRCTTPWSDDADAAEMEVVVEEKSSRKDADCADCADCAEKNAGKDADCAEKNAAEKSVTVAAIDCGTNSIRLKIAQVSEHGMKDIVPRMLRVVRLGQGIDETHRFADDALERVRAAAHEFAQVLKEHPVDAIRFVATSATRDAENREIFEQMMIDELGVRPEVISGTEEAALSFLGATSVVSRDELQPPYLVVDLGGGSTELVLGGDGDSLPAHKVAAAYSMNVGSVRMTERHLHTDPPTEEEIQAAIDDVDKHIDEALKVVPAGRTRTIIGVSGTVTTMAALTMGLKHYDHTAVDGVRIGLEQAYAVNNRFLRMARDRRRTYATIHPGRVDVVGGGAVVWSRVLERLAKAAYEDHGGVLDTFVASEHGLLDGITLDLGRRLLGEK</sequence>
<comment type="caution">
    <text evidence="2">The sequence shown here is derived from an EMBL/GenBank/DDBJ whole genome shotgun (WGS) entry which is preliminary data.</text>
</comment>
<evidence type="ECO:0000313" key="3">
    <source>
        <dbReference type="Proteomes" id="UP000259221"/>
    </source>
</evidence>
<dbReference type="InterPro" id="IPR043129">
    <property type="entry name" value="ATPase_NBD"/>
</dbReference>
<dbReference type="PANTHER" id="PTHR30005">
    <property type="entry name" value="EXOPOLYPHOSPHATASE"/>
    <property type="match status" value="1"/>
</dbReference>
<dbReference type="Pfam" id="PF04417">
    <property type="entry name" value="DUF501"/>
    <property type="match status" value="1"/>
</dbReference>
<name>A0A3E1J2D4_GARVA</name>
<dbReference type="PANTHER" id="PTHR30005:SF13">
    <property type="entry name" value="EXOPOLYPHOSPHATASE 2"/>
    <property type="match status" value="1"/>
</dbReference>
<evidence type="ECO:0000313" key="2">
    <source>
        <dbReference type="EMBL" id="RFD80438.1"/>
    </source>
</evidence>
<dbReference type="Gene3D" id="3.30.420.150">
    <property type="entry name" value="Exopolyphosphatase. Domain 2"/>
    <property type="match status" value="1"/>
</dbReference>
<evidence type="ECO:0000259" key="1">
    <source>
        <dbReference type="Pfam" id="PF02541"/>
    </source>
</evidence>
<protein>
    <submittedName>
        <fullName evidence="2">Exopolyphosphatase</fullName>
    </submittedName>
</protein>
<dbReference type="InterPro" id="IPR007511">
    <property type="entry name" value="DUF501"/>
</dbReference>
<dbReference type="CDD" id="cd24119">
    <property type="entry name" value="ASKHA_NBD_MtPPX2-like"/>
    <property type="match status" value="1"/>
</dbReference>
<dbReference type="AlphaFoldDB" id="A0A3E1J2D4"/>
<dbReference type="Pfam" id="PF02541">
    <property type="entry name" value="Ppx-GppA"/>
    <property type="match status" value="1"/>
</dbReference>
<proteinExistence type="predicted"/>
<feature type="domain" description="Ppx/GppA phosphatase N-terminal" evidence="1">
    <location>
        <begin position="257"/>
        <end position="543"/>
    </location>
</feature>
<dbReference type="OrthoDB" id="9793035at2"/>
<reference evidence="2 3" key="1">
    <citation type="submission" date="2016-02" db="EMBL/GenBank/DDBJ databases">
        <authorList>
            <person name="Alioto T."/>
            <person name="Alioto T."/>
        </authorList>
    </citation>
    <scope>NUCLEOTIDE SEQUENCE [LARGE SCALE GENOMIC DNA]</scope>
    <source>
        <strain evidence="2 3">NR010</strain>
    </source>
</reference>
<dbReference type="InterPro" id="IPR050273">
    <property type="entry name" value="GppA/Ppx_hydrolase"/>
</dbReference>